<evidence type="ECO:0000256" key="4">
    <source>
        <dbReference type="ARBA" id="ARBA00023136"/>
    </source>
</evidence>
<dbReference type="Proteomes" id="UP000509510">
    <property type="component" value="Chromosome IV"/>
</dbReference>
<reference evidence="10" key="1">
    <citation type="submission" date="2020-06" db="EMBL/GenBank/DDBJ databases">
        <title>A chromosome-scale genome assembly of Talaromyces rugulosus W13939.</title>
        <authorList>
            <person name="Wang B."/>
            <person name="Guo L."/>
            <person name="Ye K."/>
            <person name="Wang L."/>
        </authorList>
    </citation>
    <scope>NUCLEOTIDE SEQUENCE [LARGE SCALE GENOMIC DNA]</scope>
    <source>
        <strain evidence="10">W13939</strain>
    </source>
</reference>
<evidence type="ECO:0000256" key="7">
    <source>
        <dbReference type="SAM" id="Phobius"/>
    </source>
</evidence>
<evidence type="ECO:0000259" key="8">
    <source>
        <dbReference type="Pfam" id="PF20684"/>
    </source>
</evidence>
<comment type="similarity">
    <text evidence="5">Belongs to the SAT4 family.</text>
</comment>
<evidence type="ECO:0000256" key="1">
    <source>
        <dbReference type="ARBA" id="ARBA00004141"/>
    </source>
</evidence>
<dbReference type="EMBL" id="CP055901">
    <property type="protein sequence ID" value="QKX61141.1"/>
    <property type="molecule type" value="Genomic_DNA"/>
</dbReference>
<dbReference type="RefSeq" id="XP_035347316.1">
    <property type="nucleotide sequence ID" value="XM_035491423.1"/>
</dbReference>
<dbReference type="AlphaFoldDB" id="A0A7H8R604"/>
<dbReference type="PANTHER" id="PTHR33048:SF132">
    <property type="entry name" value="MEMBRANE PROTEIN, PUTATIVE (AFU_ORTHOLOGUE AFUA_6G07820)-RELATED"/>
    <property type="match status" value="1"/>
</dbReference>
<dbReference type="PANTHER" id="PTHR33048">
    <property type="entry name" value="PTH11-LIKE INTEGRAL MEMBRANE PROTEIN (AFU_ORTHOLOGUE AFUA_5G11245)"/>
    <property type="match status" value="1"/>
</dbReference>
<evidence type="ECO:0000256" key="3">
    <source>
        <dbReference type="ARBA" id="ARBA00022989"/>
    </source>
</evidence>
<gene>
    <name evidence="9" type="ORF">TRUGW13939_08288</name>
</gene>
<dbReference type="InterPro" id="IPR052337">
    <property type="entry name" value="SAT4-like"/>
</dbReference>
<proteinExistence type="inferred from homology"/>
<keyword evidence="10" id="KW-1185">Reference proteome</keyword>
<feature type="domain" description="Rhodopsin" evidence="8">
    <location>
        <begin position="30"/>
        <end position="267"/>
    </location>
</feature>
<dbReference type="OrthoDB" id="444631at2759"/>
<feature type="transmembrane region" description="Helical" evidence="7">
    <location>
        <begin position="46"/>
        <end position="65"/>
    </location>
</feature>
<dbReference type="InterPro" id="IPR049326">
    <property type="entry name" value="Rhodopsin_dom_fungi"/>
</dbReference>
<comment type="subcellular location">
    <subcellularLocation>
        <location evidence="1">Membrane</location>
        <topology evidence="1">Multi-pass membrane protein</topology>
    </subcellularLocation>
</comment>
<evidence type="ECO:0000256" key="2">
    <source>
        <dbReference type="ARBA" id="ARBA00022692"/>
    </source>
</evidence>
<protein>
    <recommendedName>
        <fullName evidence="8">Rhodopsin domain-containing protein</fullName>
    </recommendedName>
</protein>
<keyword evidence="3 7" id="KW-1133">Transmembrane helix</keyword>
<accession>A0A7H8R604</accession>
<keyword evidence="4 7" id="KW-0472">Membrane</keyword>
<sequence length="355" mass="39412">MGSVAMDSRAVHDLTPSAVLTALAIGLVTARFCARARILGKLESSDWVVAAALFFSVGFMAMLIAETKFGMGWHESDLLPETLTKQLIIFWLSIPVYNVAMILAKVSIFLQYSRVFQTKKMRILCSIIIAILAMYGLWAVLVALLRCIPEAKSWNPNLAGHCLKNEILWFINAGVYIVVDLAIIVIPIPASFALYLSLRQKIALSVMFGLGGLVFIISIIRLQSVMVLSTSSGFTHDSPSFSMWSSIECNTGIICACLPTLRPLLSRVWPSIMPDLDTSRSQTRPSSRTYAYRSRQTAPADGIELARLRQDGRTNSGNYHNVDEWNRRLPIPGNAFAEDLYRKGSFFQSPRNSLP</sequence>
<dbReference type="KEGG" id="trg:TRUGW13939_08288"/>
<feature type="compositionally biased region" description="Low complexity" evidence="6">
    <location>
        <begin position="279"/>
        <end position="289"/>
    </location>
</feature>
<keyword evidence="2 7" id="KW-0812">Transmembrane</keyword>
<name>A0A7H8R604_TALRU</name>
<organism evidence="9 10">
    <name type="scientific">Talaromyces rugulosus</name>
    <name type="common">Penicillium rugulosum</name>
    <dbReference type="NCBI Taxonomy" id="121627"/>
    <lineage>
        <taxon>Eukaryota</taxon>
        <taxon>Fungi</taxon>
        <taxon>Dikarya</taxon>
        <taxon>Ascomycota</taxon>
        <taxon>Pezizomycotina</taxon>
        <taxon>Eurotiomycetes</taxon>
        <taxon>Eurotiomycetidae</taxon>
        <taxon>Eurotiales</taxon>
        <taxon>Trichocomaceae</taxon>
        <taxon>Talaromyces</taxon>
        <taxon>Talaromyces sect. Islandici</taxon>
    </lineage>
</organism>
<feature type="transmembrane region" description="Helical" evidence="7">
    <location>
        <begin position="167"/>
        <end position="195"/>
    </location>
</feature>
<feature type="transmembrane region" description="Helical" evidence="7">
    <location>
        <begin position="88"/>
        <end position="111"/>
    </location>
</feature>
<evidence type="ECO:0000313" key="9">
    <source>
        <dbReference type="EMBL" id="QKX61141.1"/>
    </source>
</evidence>
<dbReference type="GeneID" id="55995777"/>
<feature type="region of interest" description="Disordered" evidence="6">
    <location>
        <begin position="276"/>
        <end position="297"/>
    </location>
</feature>
<feature type="transmembrane region" description="Helical" evidence="7">
    <location>
        <begin position="14"/>
        <end position="34"/>
    </location>
</feature>
<evidence type="ECO:0000256" key="6">
    <source>
        <dbReference type="SAM" id="MobiDB-lite"/>
    </source>
</evidence>
<feature type="transmembrane region" description="Helical" evidence="7">
    <location>
        <begin position="202"/>
        <end position="221"/>
    </location>
</feature>
<dbReference type="GO" id="GO:0016020">
    <property type="term" value="C:membrane"/>
    <property type="evidence" value="ECO:0007669"/>
    <property type="project" value="UniProtKB-SubCell"/>
</dbReference>
<dbReference type="Pfam" id="PF20684">
    <property type="entry name" value="Fung_rhodopsin"/>
    <property type="match status" value="1"/>
</dbReference>
<evidence type="ECO:0000256" key="5">
    <source>
        <dbReference type="ARBA" id="ARBA00038359"/>
    </source>
</evidence>
<feature type="transmembrane region" description="Helical" evidence="7">
    <location>
        <begin position="123"/>
        <end position="145"/>
    </location>
</feature>
<evidence type="ECO:0000313" key="10">
    <source>
        <dbReference type="Proteomes" id="UP000509510"/>
    </source>
</evidence>